<evidence type="ECO:0000256" key="1">
    <source>
        <dbReference type="ARBA" id="ARBA00007177"/>
    </source>
</evidence>
<dbReference type="RefSeq" id="WP_200759355.1">
    <property type="nucleotide sequence ID" value="NZ_AP023366.1"/>
</dbReference>
<dbReference type="Pfam" id="PF01774">
    <property type="entry name" value="UreD"/>
    <property type="match status" value="1"/>
</dbReference>
<organism evidence="4 5">
    <name type="scientific">Effusibacillus dendaii</name>
    <dbReference type="NCBI Taxonomy" id="2743772"/>
    <lineage>
        <taxon>Bacteria</taxon>
        <taxon>Bacillati</taxon>
        <taxon>Bacillota</taxon>
        <taxon>Bacilli</taxon>
        <taxon>Bacillales</taxon>
        <taxon>Alicyclobacillaceae</taxon>
        <taxon>Effusibacillus</taxon>
    </lineage>
</organism>
<dbReference type="PANTHER" id="PTHR33643">
    <property type="entry name" value="UREASE ACCESSORY PROTEIN D"/>
    <property type="match status" value="1"/>
</dbReference>
<accession>A0A7I8D869</accession>
<dbReference type="PANTHER" id="PTHR33643:SF1">
    <property type="entry name" value="UREASE ACCESSORY PROTEIN D"/>
    <property type="match status" value="1"/>
</dbReference>
<dbReference type="AlphaFoldDB" id="A0A7I8D869"/>
<dbReference type="GO" id="GO:0005737">
    <property type="term" value="C:cytoplasm"/>
    <property type="evidence" value="ECO:0007669"/>
    <property type="project" value="UniProtKB-SubCell"/>
</dbReference>
<comment type="subunit">
    <text evidence="3">UreD, UreF and UreG form a complex that acts as a GTP-hydrolysis-dependent molecular chaperone, activating the urease apoprotein by helping to assemble the nickel containing metallocenter of UreC. The UreE protein probably delivers the nickel.</text>
</comment>
<evidence type="ECO:0000313" key="5">
    <source>
        <dbReference type="Proteomes" id="UP000593802"/>
    </source>
</evidence>
<keyword evidence="3" id="KW-0963">Cytoplasm</keyword>
<comment type="subcellular location">
    <subcellularLocation>
        <location evidence="3">Cytoplasm</location>
    </subcellularLocation>
</comment>
<gene>
    <name evidence="3" type="primary">ureD</name>
    <name evidence="4" type="ORF">skT53_01940</name>
</gene>
<comment type="similarity">
    <text evidence="1 3">Belongs to the UreD family.</text>
</comment>
<comment type="function">
    <text evidence="3">Required for maturation of urease via the functional incorporation of the urease nickel metallocenter.</text>
</comment>
<dbReference type="EMBL" id="AP023366">
    <property type="protein sequence ID" value="BCJ85209.1"/>
    <property type="molecule type" value="Genomic_DNA"/>
</dbReference>
<dbReference type="HAMAP" id="MF_01384">
    <property type="entry name" value="UreD"/>
    <property type="match status" value="1"/>
</dbReference>
<dbReference type="GO" id="GO:0016151">
    <property type="term" value="F:nickel cation binding"/>
    <property type="evidence" value="ECO:0007669"/>
    <property type="project" value="UniProtKB-UniRule"/>
</dbReference>
<name>A0A7I8D869_9BACL</name>
<keyword evidence="3" id="KW-0996">Nickel insertion</keyword>
<dbReference type="KEGG" id="eff:skT53_01940"/>
<evidence type="ECO:0000313" key="4">
    <source>
        <dbReference type="EMBL" id="BCJ85209.1"/>
    </source>
</evidence>
<keyword evidence="5" id="KW-1185">Reference proteome</keyword>
<protein>
    <recommendedName>
        <fullName evidence="3">Urease accessory protein UreD</fullName>
    </recommendedName>
</protein>
<keyword evidence="2 3" id="KW-0143">Chaperone</keyword>
<dbReference type="Proteomes" id="UP000593802">
    <property type="component" value="Chromosome"/>
</dbReference>
<dbReference type="InterPro" id="IPR002669">
    <property type="entry name" value="UreD"/>
</dbReference>
<evidence type="ECO:0000256" key="3">
    <source>
        <dbReference type="HAMAP-Rule" id="MF_01384"/>
    </source>
</evidence>
<sequence>MSGKWAGEACIHQGRTVLTKSAQQAPLKLAKPFAGPGGKLLVYLMDSSPGLFNGDRQDIFCTLQEGSNLYLTNQSSCKLHPSLIRESSIQTQSFFIKQGSLLEYFPEPLVPYRGANYQGETVVCLESGGKAFIADIVTPGRAGRGEFFEYERLSSRFSVYWDERLTVWDSIVLEPEDQESMRMFFGEYTHLGTLWVLSERVTQEHVRMLQDMLVSDGDCVYAGVSLLSCNGLVVRMLGYSADRLQAVIADCCDLIFPALTDTPFNRIRK</sequence>
<evidence type="ECO:0000256" key="2">
    <source>
        <dbReference type="ARBA" id="ARBA00023186"/>
    </source>
</evidence>
<proteinExistence type="inferred from homology"/>
<reference evidence="4 5" key="1">
    <citation type="submission" date="2020-08" db="EMBL/GenBank/DDBJ databases">
        <title>Complete Genome Sequence of Effusibacillus dendaii Strain skT53, Isolated from Farmland soil.</title>
        <authorList>
            <person name="Konishi T."/>
            <person name="Kawasaki H."/>
        </authorList>
    </citation>
    <scope>NUCLEOTIDE SEQUENCE [LARGE SCALE GENOMIC DNA]</scope>
    <source>
        <strain evidence="5">skT53</strain>
    </source>
</reference>